<dbReference type="GeneTree" id="ENSGT00940000164485"/>
<dbReference type="FunFam" id="3.30.70.330:FF:000058">
    <property type="entry name" value="RNA-binding motif protein 4"/>
    <property type="match status" value="1"/>
</dbReference>
<dbReference type="Pfam" id="PF00076">
    <property type="entry name" value="RRM_1"/>
    <property type="match status" value="2"/>
</dbReference>
<sequence>MVKLFVGNLPAEASQTELKALFEQFGRVTECDIIKNFAFVHMEDKKSADDAVQNLNQYKLHGVAINVENSRGKPKTSTKLHVSNLNEACTTEELRAKFEVFGAVLECDIVKDYAFVHMETAEEALEAIRNLDTSEFKGKPMHVQLSKSRLRITPGMGGRSRCYRCGKEGHWSKECPLDQMAQEMEQPPPAFPHDPYADPFDPVRNMSATAYGAAYAERAYYDERDRCNIVDYYQRYRVRPSSYDPYLDRRLPSFPPAAPAANMYREQAESFPYERQLLPPPSTLPNTYYPRERSPIRRSSNSSVEGFRSERQMSPVLRNPLYDQRYNRESYTDQPRYF</sequence>
<reference evidence="7" key="2">
    <citation type="submission" date="2025-09" db="UniProtKB">
        <authorList>
            <consortium name="Ensembl"/>
        </authorList>
    </citation>
    <scope>IDENTIFICATION</scope>
</reference>
<dbReference type="GO" id="GO:0003729">
    <property type="term" value="F:mRNA binding"/>
    <property type="evidence" value="ECO:0007669"/>
    <property type="project" value="TreeGrafter"/>
</dbReference>
<keyword evidence="1 3" id="KW-0694">RNA-binding</keyword>
<dbReference type="Proteomes" id="UP000694569">
    <property type="component" value="Unplaced"/>
</dbReference>
<dbReference type="SMART" id="SM00360">
    <property type="entry name" value="RRM"/>
    <property type="match status" value="2"/>
</dbReference>
<evidence type="ECO:0000313" key="8">
    <source>
        <dbReference type="Proteomes" id="UP000694569"/>
    </source>
</evidence>
<dbReference type="SUPFAM" id="SSF54928">
    <property type="entry name" value="RNA-binding domain, RBD"/>
    <property type="match status" value="2"/>
</dbReference>
<feature type="region of interest" description="Disordered" evidence="4">
    <location>
        <begin position="271"/>
        <end position="338"/>
    </location>
</feature>
<evidence type="ECO:0000256" key="1">
    <source>
        <dbReference type="ARBA" id="ARBA00022884"/>
    </source>
</evidence>
<dbReference type="PANTHER" id="PTHR48025">
    <property type="entry name" value="OS02G0815200 PROTEIN"/>
    <property type="match status" value="1"/>
</dbReference>
<feature type="domain" description="RRM" evidence="5">
    <location>
        <begin position="78"/>
        <end position="148"/>
    </location>
</feature>
<keyword evidence="2" id="KW-0863">Zinc-finger</keyword>
<accession>A0A8C5N4P0</accession>
<dbReference type="PROSITE" id="PS50158">
    <property type="entry name" value="ZF_CCHC"/>
    <property type="match status" value="1"/>
</dbReference>
<dbReference type="OrthoDB" id="79941at2759"/>
<dbReference type="InterPro" id="IPR000504">
    <property type="entry name" value="RRM_dom"/>
</dbReference>
<feature type="domain" description="RRM" evidence="5">
    <location>
        <begin position="2"/>
        <end position="72"/>
    </location>
</feature>
<keyword evidence="2" id="KW-0479">Metal-binding</keyword>
<evidence type="ECO:0000256" key="3">
    <source>
        <dbReference type="PROSITE-ProRule" id="PRU00176"/>
    </source>
</evidence>
<name>A0A8C5N4P0_9ANUR</name>
<dbReference type="InterPro" id="IPR001878">
    <property type="entry name" value="Znf_CCHC"/>
</dbReference>
<dbReference type="SMART" id="SM00343">
    <property type="entry name" value="ZnF_C2HC"/>
    <property type="match status" value="1"/>
</dbReference>
<keyword evidence="8" id="KW-1185">Reference proteome</keyword>
<feature type="domain" description="CCHC-type" evidence="6">
    <location>
        <begin position="161"/>
        <end position="176"/>
    </location>
</feature>
<dbReference type="PROSITE" id="PS50102">
    <property type="entry name" value="RRM"/>
    <property type="match status" value="2"/>
</dbReference>
<evidence type="ECO:0000313" key="7">
    <source>
        <dbReference type="Ensembl" id="ENSLLEP00000022507.1"/>
    </source>
</evidence>
<evidence type="ECO:0000259" key="5">
    <source>
        <dbReference type="PROSITE" id="PS50102"/>
    </source>
</evidence>
<dbReference type="Pfam" id="PF00098">
    <property type="entry name" value="zf-CCHC"/>
    <property type="match status" value="1"/>
</dbReference>
<evidence type="ECO:0000256" key="2">
    <source>
        <dbReference type="PROSITE-ProRule" id="PRU00047"/>
    </source>
</evidence>
<proteinExistence type="predicted"/>
<organism evidence="7 8">
    <name type="scientific">Leptobrachium leishanense</name>
    <name type="common">Leishan spiny toad</name>
    <dbReference type="NCBI Taxonomy" id="445787"/>
    <lineage>
        <taxon>Eukaryota</taxon>
        <taxon>Metazoa</taxon>
        <taxon>Chordata</taxon>
        <taxon>Craniata</taxon>
        <taxon>Vertebrata</taxon>
        <taxon>Euteleostomi</taxon>
        <taxon>Amphibia</taxon>
        <taxon>Batrachia</taxon>
        <taxon>Anura</taxon>
        <taxon>Pelobatoidea</taxon>
        <taxon>Megophryidae</taxon>
        <taxon>Leptobrachium</taxon>
    </lineage>
</organism>
<dbReference type="InterPro" id="IPR035979">
    <property type="entry name" value="RBD_domain_sf"/>
</dbReference>
<dbReference type="GO" id="GO:0005634">
    <property type="term" value="C:nucleus"/>
    <property type="evidence" value="ECO:0007669"/>
    <property type="project" value="TreeGrafter"/>
</dbReference>
<protein>
    <submittedName>
        <fullName evidence="7">Uncharacterized protein</fullName>
    </submittedName>
</protein>
<dbReference type="Ensembl" id="ENSLLET00000023373.1">
    <property type="protein sequence ID" value="ENSLLEP00000022507.1"/>
    <property type="gene ID" value="ENSLLEG00000014283.1"/>
</dbReference>
<reference evidence="7" key="1">
    <citation type="submission" date="2025-08" db="UniProtKB">
        <authorList>
            <consortium name="Ensembl"/>
        </authorList>
    </citation>
    <scope>IDENTIFICATION</scope>
</reference>
<dbReference type="AlphaFoldDB" id="A0A8C5N4P0"/>
<dbReference type="GO" id="GO:0008270">
    <property type="term" value="F:zinc ion binding"/>
    <property type="evidence" value="ECO:0007669"/>
    <property type="project" value="UniProtKB-KW"/>
</dbReference>
<keyword evidence="2" id="KW-0862">Zinc</keyword>
<dbReference type="Gene3D" id="3.30.70.330">
    <property type="match status" value="2"/>
</dbReference>
<dbReference type="Gene3D" id="4.10.60.10">
    <property type="entry name" value="Zinc finger, CCHC-type"/>
    <property type="match status" value="1"/>
</dbReference>
<dbReference type="InterPro" id="IPR050502">
    <property type="entry name" value="Euk_RNA-bind_prot"/>
</dbReference>
<evidence type="ECO:0000259" key="6">
    <source>
        <dbReference type="PROSITE" id="PS50158"/>
    </source>
</evidence>
<dbReference type="PANTHER" id="PTHR48025:SF26">
    <property type="entry name" value="HETEROGENEOUS NUCLEAR RIBONUCLEOPROTEIN M-RELATED"/>
    <property type="match status" value="1"/>
</dbReference>
<evidence type="ECO:0000256" key="4">
    <source>
        <dbReference type="SAM" id="MobiDB-lite"/>
    </source>
</evidence>
<dbReference type="InterPro" id="IPR012677">
    <property type="entry name" value="Nucleotide-bd_a/b_plait_sf"/>
</dbReference>